<dbReference type="InterPro" id="IPR001466">
    <property type="entry name" value="Beta-lactam-related"/>
</dbReference>
<sequence length="424" mass="45503">MTGVKSGERSAALPRGVQGAADTNFACALRGFSRLFPGRRYGGGALSIYLHGEPVVDVWTGYRDRRGAEHWTADTGAMVFSVTKGMASTVIHRLADRGLLDYDAPVAEYWPEFGANGKARITVRDMMQHRAGLSHLNGCTREELLDHRVMEERVARASVNKLLHGHQAYHALTYGWLMSGLGRAITGKGMRDLIREELAEPLGTDGLHLGRPPVESPTRAAQILAPQGTLTNPVFNLVAPRVAALGVSGMFGSMYFPGMKAVVQGDTPFLDAEIPAANGVATARSLARMYGAIANGGSIEGRRFLSEERVAQLTGTPSYWPDRNIFVPLSFHLGYHSLPVPPGLMPGFGHAGLAGSVGWADPSSGLAFGFVHNRLLTRMVLDQASFAGLGVLIRRDAARARKRGYHCVPDLGAPFTTVPRPAAG</sequence>
<dbReference type="InterPro" id="IPR052907">
    <property type="entry name" value="Beta-lactamase/esterase"/>
</dbReference>
<dbReference type="SUPFAM" id="SSF56601">
    <property type="entry name" value="beta-lactamase/transpeptidase-like"/>
    <property type="match status" value="1"/>
</dbReference>
<gene>
    <name evidence="2" type="ORF">BHQ18_03605</name>
</gene>
<comment type="caution">
    <text evidence="2">The sequence shown here is derived from an EMBL/GenBank/DDBJ whole genome shotgun (WGS) entry which is preliminary data.</text>
</comment>
<organism evidence="2 3">
    <name type="scientific">Mycolicibacterium flavescens</name>
    <name type="common">Mycobacterium flavescens</name>
    <dbReference type="NCBI Taxonomy" id="1776"/>
    <lineage>
        <taxon>Bacteria</taxon>
        <taxon>Bacillati</taxon>
        <taxon>Actinomycetota</taxon>
        <taxon>Actinomycetes</taxon>
        <taxon>Mycobacteriales</taxon>
        <taxon>Mycobacteriaceae</taxon>
        <taxon>Mycolicibacterium</taxon>
    </lineage>
</organism>
<accession>A0A1E3RPY4</accession>
<dbReference type="OrthoDB" id="9809635at2"/>
<dbReference type="InterPro" id="IPR012338">
    <property type="entry name" value="Beta-lactam/transpept-like"/>
</dbReference>
<evidence type="ECO:0000313" key="2">
    <source>
        <dbReference type="EMBL" id="ODQ91943.1"/>
    </source>
</evidence>
<reference evidence="3" key="1">
    <citation type="submission" date="2016-09" db="EMBL/GenBank/DDBJ databases">
        <authorList>
            <person name="Greninger A.L."/>
            <person name="Jerome K.R."/>
            <person name="Mcnair B."/>
            <person name="Wallis C."/>
            <person name="Fang F."/>
        </authorList>
    </citation>
    <scope>NUCLEOTIDE SEQUENCE [LARGE SCALE GENOMIC DNA]</scope>
    <source>
        <strain evidence="3">M6</strain>
    </source>
</reference>
<dbReference type="Pfam" id="PF00144">
    <property type="entry name" value="Beta-lactamase"/>
    <property type="match status" value="1"/>
</dbReference>
<dbReference type="STRING" id="1776.BHQ18_03605"/>
<name>A0A1E3RPY4_MYCFV</name>
<evidence type="ECO:0000313" key="3">
    <source>
        <dbReference type="Proteomes" id="UP000094053"/>
    </source>
</evidence>
<evidence type="ECO:0000259" key="1">
    <source>
        <dbReference type="Pfam" id="PF00144"/>
    </source>
</evidence>
<dbReference type="Gene3D" id="3.40.710.10">
    <property type="entry name" value="DD-peptidase/beta-lactamase superfamily"/>
    <property type="match status" value="1"/>
</dbReference>
<proteinExistence type="predicted"/>
<dbReference type="Proteomes" id="UP000094053">
    <property type="component" value="Unassembled WGS sequence"/>
</dbReference>
<dbReference type="PANTHER" id="PTHR43319">
    <property type="entry name" value="BETA-LACTAMASE-RELATED"/>
    <property type="match status" value="1"/>
</dbReference>
<keyword evidence="3" id="KW-1185">Reference proteome</keyword>
<dbReference type="AlphaFoldDB" id="A0A1E3RPY4"/>
<dbReference type="RefSeq" id="WP_069412196.1">
    <property type="nucleotide sequence ID" value="NZ_JACKUL010000018.1"/>
</dbReference>
<dbReference type="EMBL" id="MIHA01000002">
    <property type="protein sequence ID" value="ODQ91943.1"/>
    <property type="molecule type" value="Genomic_DNA"/>
</dbReference>
<protein>
    <submittedName>
        <fullName evidence="2">Esterase</fullName>
    </submittedName>
</protein>
<dbReference type="PANTHER" id="PTHR43319:SF3">
    <property type="entry name" value="BETA-LACTAMASE-RELATED DOMAIN-CONTAINING PROTEIN"/>
    <property type="match status" value="1"/>
</dbReference>
<feature type="domain" description="Beta-lactamase-related" evidence="1">
    <location>
        <begin position="39"/>
        <end position="376"/>
    </location>
</feature>